<comment type="caution">
    <text evidence="2">The sequence shown here is derived from an EMBL/GenBank/DDBJ whole genome shotgun (WGS) entry which is preliminary data.</text>
</comment>
<evidence type="ECO:0000313" key="2">
    <source>
        <dbReference type="EMBL" id="CAA3002484.1"/>
    </source>
</evidence>
<feature type="compositionally biased region" description="Basic and acidic residues" evidence="1">
    <location>
        <begin position="20"/>
        <end position="38"/>
    </location>
</feature>
<feature type="region of interest" description="Disordered" evidence="1">
    <location>
        <begin position="1"/>
        <end position="43"/>
    </location>
</feature>
<sequence length="90" mass="10172">MKVQIPSEKKSKIAGKNLPRNREEKPMAKDHETGRIKNEGANTIGEEVEDCRKNLLRNREEKPTAKVSTKWKLAVVEKWKFVILTAAGGS</sequence>
<dbReference type="Proteomes" id="UP000594638">
    <property type="component" value="Unassembled WGS sequence"/>
</dbReference>
<evidence type="ECO:0000313" key="3">
    <source>
        <dbReference type="Proteomes" id="UP000594638"/>
    </source>
</evidence>
<dbReference type="AlphaFoldDB" id="A0A8S0TBE9"/>
<keyword evidence="3" id="KW-1185">Reference proteome</keyword>
<name>A0A8S0TBE9_OLEEU</name>
<evidence type="ECO:0000256" key="1">
    <source>
        <dbReference type="SAM" id="MobiDB-lite"/>
    </source>
</evidence>
<dbReference type="Gramene" id="OE9A111861T1">
    <property type="protein sequence ID" value="OE9A111861C1"/>
    <property type="gene ID" value="OE9A111861"/>
</dbReference>
<protein>
    <submittedName>
        <fullName evidence="2">Uncharacterized protein</fullName>
    </submittedName>
</protein>
<reference evidence="2 3" key="1">
    <citation type="submission" date="2019-12" db="EMBL/GenBank/DDBJ databases">
        <authorList>
            <person name="Alioto T."/>
            <person name="Alioto T."/>
            <person name="Gomez Garrido J."/>
        </authorList>
    </citation>
    <scope>NUCLEOTIDE SEQUENCE [LARGE SCALE GENOMIC DNA]</scope>
</reference>
<dbReference type="EMBL" id="CACTIH010005843">
    <property type="protein sequence ID" value="CAA3002484.1"/>
    <property type="molecule type" value="Genomic_DNA"/>
</dbReference>
<accession>A0A8S0TBE9</accession>
<organism evidence="2 3">
    <name type="scientific">Olea europaea subsp. europaea</name>
    <dbReference type="NCBI Taxonomy" id="158383"/>
    <lineage>
        <taxon>Eukaryota</taxon>
        <taxon>Viridiplantae</taxon>
        <taxon>Streptophyta</taxon>
        <taxon>Embryophyta</taxon>
        <taxon>Tracheophyta</taxon>
        <taxon>Spermatophyta</taxon>
        <taxon>Magnoliopsida</taxon>
        <taxon>eudicotyledons</taxon>
        <taxon>Gunneridae</taxon>
        <taxon>Pentapetalae</taxon>
        <taxon>asterids</taxon>
        <taxon>lamiids</taxon>
        <taxon>Lamiales</taxon>
        <taxon>Oleaceae</taxon>
        <taxon>Oleeae</taxon>
        <taxon>Olea</taxon>
    </lineage>
</organism>
<gene>
    <name evidence="2" type="ORF">OLEA9_A111861</name>
</gene>
<proteinExistence type="predicted"/>